<evidence type="ECO:0000313" key="3">
    <source>
        <dbReference type="Proteomes" id="UP000244060"/>
    </source>
</evidence>
<feature type="region of interest" description="Disordered" evidence="1">
    <location>
        <begin position="33"/>
        <end position="56"/>
    </location>
</feature>
<dbReference type="Proteomes" id="UP000244060">
    <property type="component" value="Unassembled WGS sequence"/>
</dbReference>
<keyword evidence="3" id="KW-1185">Reference proteome</keyword>
<proteinExistence type="predicted"/>
<dbReference type="RefSeq" id="WP_181318505.1">
    <property type="nucleotide sequence ID" value="NZ_CP090022.1"/>
</dbReference>
<evidence type="ECO:0000313" key="2">
    <source>
        <dbReference type="EMBL" id="PTR17766.1"/>
    </source>
</evidence>
<protein>
    <recommendedName>
        <fullName evidence="4">Lipoprotein</fullName>
    </recommendedName>
</protein>
<accession>A0A2T5K5R7</accession>
<dbReference type="EMBL" id="QAOT01000011">
    <property type="protein sequence ID" value="PTR17766.1"/>
    <property type="molecule type" value="Genomic_DNA"/>
</dbReference>
<organism evidence="2 3">
    <name type="scientific">Cereibacter azotoformans</name>
    <dbReference type="NCBI Taxonomy" id="43057"/>
    <lineage>
        <taxon>Bacteria</taxon>
        <taxon>Pseudomonadati</taxon>
        <taxon>Pseudomonadota</taxon>
        <taxon>Alphaproteobacteria</taxon>
        <taxon>Rhodobacterales</taxon>
        <taxon>Paracoccaceae</taxon>
        <taxon>Cereibacter</taxon>
    </lineage>
</organism>
<gene>
    <name evidence="2" type="ORF">C8J28_11153</name>
</gene>
<name>A0A2T5K5R7_9RHOB</name>
<evidence type="ECO:0000256" key="1">
    <source>
        <dbReference type="SAM" id="MobiDB-lite"/>
    </source>
</evidence>
<comment type="caution">
    <text evidence="2">The sequence shown here is derived from an EMBL/GenBank/DDBJ whole genome shotgun (WGS) entry which is preliminary data.</text>
</comment>
<reference evidence="2 3" key="1">
    <citation type="submission" date="2018-04" db="EMBL/GenBank/DDBJ databases">
        <title>Genomic Encyclopedia of Type Strains, Phase III (KMG-III): the genomes of soil and plant-associated and newly described type strains.</title>
        <authorList>
            <person name="Whitman W."/>
        </authorList>
    </citation>
    <scope>NUCLEOTIDE SEQUENCE [LARGE SCALE GENOMIC DNA]</scope>
    <source>
        <strain evidence="2 3">KA25</strain>
    </source>
</reference>
<sequence length="56" mass="5704">MDGHIPRYPLAALAVALCAGLGGCTEQKTYPLSGSPCTPGDPVQSMHASDYASPCP</sequence>
<dbReference type="AlphaFoldDB" id="A0A2T5K5R7"/>
<dbReference type="PROSITE" id="PS51257">
    <property type="entry name" value="PROKAR_LIPOPROTEIN"/>
    <property type="match status" value="1"/>
</dbReference>
<evidence type="ECO:0008006" key="4">
    <source>
        <dbReference type="Google" id="ProtNLM"/>
    </source>
</evidence>